<sequence length="123" mass="14592">MKEIVIVKYGCVDETLRIDVPFKHFHLKFCSLEMPHMNLGGRNHQLIRDYEKNRYARSTATSDKQFCEKWALFHSLFALYTSLQCKLYHFSTFRLFSLPRPKTRRIMLTLIKAGQLIKVANNH</sequence>
<organism evidence="1 2">
    <name type="scientific">Parascaris equorum</name>
    <name type="common">Equine roundworm</name>
    <dbReference type="NCBI Taxonomy" id="6256"/>
    <lineage>
        <taxon>Eukaryota</taxon>
        <taxon>Metazoa</taxon>
        <taxon>Ecdysozoa</taxon>
        <taxon>Nematoda</taxon>
        <taxon>Chromadorea</taxon>
        <taxon>Rhabditida</taxon>
        <taxon>Spirurina</taxon>
        <taxon>Ascaridomorpha</taxon>
        <taxon>Ascaridoidea</taxon>
        <taxon>Ascarididae</taxon>
        <taxon>Parascaris</taxon>
    </lineage>
</organism>
<dbReference type="Proteomes" id="UP000887564">
    <property type="component" value="Unplaced"/>
</dbReference>
<proteinExistence type="predicted"/>
<reference evidence="2" key="1">
    <citation type="submission" date="2022-11" db="UniProtKB">
        <authorList>
            <consortium name="WormBaseParasite"/>
        </authorList>
    </citation>
    <scope>IDENTIFICATION</scope>
</reference>
<evidence type="ECO:0000313" key="2">
    <source>
        <dbReference type="WBParaSite" id="PEQ_0000871701-mRNA-1"/>
    </source>
</evidence>
<dbReference type="WBParaSite" id="PEQ_0000871701-mRNA-1">
    <property type="protein sequence ID" value="PEQ_0000871701-mRNA-1"/>
    <property type="gene ID" value="PEQ_0000871701"/>
</dbReference>
<protein>
    <submittedName>
        <fullName evidence="2">Uncharacterized protein</fullName>
    </submittedName>
</protein>
<dbReference type="AlphaFoldDB" id="A0A914RQY4"/>
<evidence type="ECO:0000313" key="1">
    <source>
        <dbReference type="Proteomes" id="UP000887564"/>
    </source>
</evidence>
<accession>A0A914RQY4</accession>
<name>A0A914RQY4_PAREQ</name>
<keyword evidence="1" id="KW-1185">Reference proteome</keyword>